<keyword evidence="1" id="KW-0732">Signal</keyword>
<dbReference type="OrthoDB" id="1117657at2"/>
<comment type="caution">
    <text evidence="3">The sequence shown here is derived from an EMBL/GenBank/DDBJ whole genome shotgun (WGS) entry which is preliminary data.</text>
</comment>
<accession>A0A4Q5LYX3</accession>
<evidence type="ECO:0000259" key="2">
    <source>
        <dbReference type="Pfam" id="PF13349"/>
    </source>
</evidence>
<dbReference type="AlphaFoldDB" id="A0A4Q5LYX3"/>
<keyword evidence="4" id="KW-1185">Reference proteome</keyword>
<proteinExistence type="predicted"/>
<dbReference type="RefSeq" id="WP_130021395.1">
    <property type="nucleotide sequence ID" value="NZ_SEWF01000017.1"/>
</dbReference>
<dbReference type="Proteomes" id="UP000293162">
    <property type="component" value="Unassembled WGS sequence"/>
</dbReference>
<dbReference type="EMBL" id="SEWF01000017">
    <property type="protein sequence ID" value="RYU95146.1"/>
    <property type="molecule type" value="Genomic_DNA"/>
</dbReference>
<name>A0A4Q5LYX3_9BACT</name>
<evidence type="ECO:0000256" key="1">
    <source>
        <dbReference type="SAM" id="SignalP"/>
    </source>
</evidence>
<organism evidence="3 4">
    <name type="scientific">Emticicia agri</name>
    <dbReference type="NCBI Taxonomy" id="2492393"/>
    <lineage>
        <taxon>Bacteria</taxon>
        <taxon>Pseudomonadati</taxon>
        <taxon>Bacteroidota</taxon>
        <taxon>Cytophagia</taxon>
        <taxon>Cytophagales</taxon>
        <taxon>Leadbetterellaceae</taxon>
        <taxon>Emticicia</taxon>
    </lineage>
</organism>
<feature type="chain" id="PRO_5020989755" description="DUF4097 domain-containing protein" evidence="1">
    <location>
        <begin position="32"/>
        <end position="361"/>
    </location>
</feature>
<dbReference type="Pfam" id="PF13349">
    <property type="entry name" value="DUF4097"/>
    <property type="match status" value="1"/>
</dbReference>
<sequence>MEKLKRWCSLSTKKRGVFWTLFLLTAIPTFANHDDKEWIEKKKTVNLSYPVSSSDKISLHNQFGDIKVNFWDKKEVKVEVLIVANASSDDRAADFINSVDVTGKKEDGQVSIKTNIERSDNRNWSNKGEKHSLKIDYMVYMPKSNPLQVKNSFGNTFLPSFNTPLKVDQSYGKLVAEDILSPESDIKIAFCQNSYIKSMNGGKLNASYSGIKMEKADNFDFNNSFGDIDIKEVGKVDAKISYSSGSIGMLKESGNLKLDFSGDFKLGSIGKNVKELDIKANYSPVALHLDDNTTYDFNIKAHYGDFDYPKDKGISFTRNTETEKKESYHFNPTKYYEGKVGKGAPTCRITVNGNFSSVILK</sequence>
<protein>
    <recommendedName>
        <fullName evidence="2">DUF4097 domain-containing protein</fullName>
    </recommendedName>
</protein>
<feature type="domain" description="DUF4097" evidence="2">
    <location>
        <begin position="47"/>
        <end position="330"/>
    </location>
</feature>
<evidence type="ECO:0000313" key="4">
    <source>
        <dbReference type="Proteomes" id="UP000293162"/>
    </source>
</evidence>
<dbReference type="InterPro" id="IPR025164">
    <property type="entry name" value="Toastrack_DUF4097"/>
</dbReference>
<gene>
    <name evidence="3" type="ORF">EWM59_12910</name>
</gene>
<reference evidence="3 4" key="1">
    <citation type="submission" date="2019-02" db="EMBL/GenBank/DDBJ databases">
        <title>Bacterial novel species Emticicia sp. 17J42-9 isolated from soil.</title>
        <authorList>
            <person name="Jung H.-Y."/>
        </authorList>
    </citation>
    <scope>NUCLEOTIDE SEQUENCE [LARGE SCALE GENOMIC DNA]</scope>
    <source>
        <strain evidence="3 4">17J42-9</strain>
    </source>
</reference>
<evidence type="ECO:0000313" key="3">
    <source>
        <dbReference type="EMBL" id="RYU95146.1"/>
    </source>
</evidence>
<feature type="signal peptide" evidence="1">
    <location>
        <begin position="1"/>
        <end position="31"/>
    </location>
</feature>